<dbReference type="NCBIfam" id="TIGR02605">
    <property type="entry name" value="CxxC_CxxC_SSSS"/>
    <property type="match status" value="1"/>
</dbReference>
<dbReference type="SMART" id="SM00834">
    <property type="entry name" value="CxxC_CXXC_SSSS"/>
    <property type="match status" value="1"/>
</dbReference>
<sequence>MPLYEYRCDACDKQFELRQKFSDAPATECPTCGGPVRKLISQSGFALKGGGWYAQGYNSGGSGTSDAPACPSGGSCAGCPSAV</sequence>
<dbReference type="PANTHER" id="PTHR34404:SF2">
    <property type="entry name" value="CONSERVED SERINE RICH PROTEIN"/>
    <property type="match status" value="1"/>
</dbReference>
<proteinExistence type="predicted"/>
<dbReference type="Gene3D" id="2.20.28.30">
    <property type="entry name" value="RNA polymerase ii, chain L"/>
    <property type="match status" value="1"/>
</dbReference>
<dbReference type="RefSeq" id="WP_039646127.1">
    <property type="nucleotide sequence ID" value="NZ_JXBL01000001.1"/>
</dbReference>
<gene>
    <name evidence="3" type="ORF">SE37_10485</name>
</gene>
<evidence type="ECO:0000313" key="3">
    <source>
        <dbReference type="EMBL" id="KIE43029.1"/>
    </source>
</evidence>
<evidence type="ECO:0000259" key="2">
    <source>
        <dbReference type="SMART" id="SM00834"/>
    </source>
</evidence>
<dbReference type="Pfam" id="PF09723">
    <property type="entry name" value="Zn_ribbon_8"/>
    <property type="match status" value="1"/>
</dbReference>
<dbReference type="AlphaFoldDB" id="A0A0C1TQJ0"/>
<protein>
    <submittedName>
        <fullName evidence="3">Regulatory protein, FmdB family</fullName>
    </submittedName>
</protein>
<reference evidence="3 4" key="1">
    <citation type="submission" date="2015-01" db="EMBL/GenBank/DDBJ databases">
        <title>Genome sequence of the anaerobic bacterium Geobacter soli GSS01, a dissimilatory Fe(III) reducer from soil.</title>
        <authorList>
            <person name="Yang G."/>
            <person name="Zhou S."/>
        </authorList>
    </citation>
    <scope>NUCLEOTIDE SEQUENCE [LARGE SCALE GENOMIC DNA]</scope>
    <source>
        <strain evidence="3 4">GSS01</strain>
    </source>
</reference>
<dbReference type="InterPro" id="IPR013429">
    <property type="entry name" value="Regulatory_FmdB_Zinc_ribbon"/>
</dbReference>
<keyword evidence="4" id="KW-1185">Reference proteome</keyword>
<feature type="domain" description="Putative regulatory protein FmdB zinc ribbon" evidence="2">
    <location>
        <begin position="1"/>
        <end position="41"/>
    </location>
</feature>
<comment type="caution">
    <text evidence="3">The sequence shown here is derived from an EMBL/GenBank/DDBJ whole genome shotgun (WGS) entry which is preliminary data.</text>
</comment>
<dbReference type="Proteomes" id="UP000031433">
    <property type="component" value="Unassembled WGS sequence"/>
</dbReference>
<evidence type="ECO:0000313" key="4">
    <source>
        <dbReference type="Proteomes" id="UP000031433"/>
    </source>
</evidence>
<accession>A0A0C1TQJ0</accession>
<dbReference type="PANTHER" id="PTHR34404">
    <property type="entry name" value="REGULATORY PROTEIN, FMDB FAMILY"/>
    <property type="match status" value="1"/>
</dbReference>
<feature type="region of interest" description="Disordered" evidence="1">
    <location>
        <begin position="60"/>
        <end position="83"/>
    </location>
</feature>
<dbReference type="EMBL" id="JXBL01000001">
    <property type="protein sequence ID" value="KIE43029.1"/>
    <property type="molecule type" value="Genomic_DNA"/>
</dbReference>
<evidence type="ECO:0000256" key="1">
    <source>
        <dbReference type="SAM" id="MobiDB-lite"/>
    </source>
</evidence>
<name>A0A0C1TQJ0_9BACT</name>
<organism evidence="3 4">
    <name type="scientific">Geobacter soli</name>
    <dbReference type="NCBI Taxonomy" id="1510391"/>
    <lineage>
        <taxon>Bacteria</taxon>
        <taxon>Pseudomonadati</taxon>
        <taxon>Thermodesulfobacteriota</taxon>
        <taxon>Desulfuromonadia</taxon>
        <taxon>Geobacterales</taxon>
        <taxon>Geobacteraceae</taxon>
        <taxon>Geobacter</taxon>
    </lineage>
</organism>